<reference evidence="2" key="1">
    <citation type="journal article" date="2018" name="Mol. Phylogenet. Evol.">
        <title>Expansion and systematics redefinition of the most threatened freshwater mussel family, the Margaritiferidae.</title>
        <authorList>
            <person name="Lopes-Lima M."/>
            <person name="Bolotov I.N."/>
            <person name="Tu Do V."/>
            <person name="Aldridge D.C."/>
            <person name="Fonseca M.M."/>
            <person name="Ming Gan H."/>
            <person name="Gofarov M.Y."/>
            <person name="Kondakov A.V."/>
            <person name="Prie V."/>
            <person name="Sousa R."/>
            <person name="Varandas S."/>
            <person name="Vikhrev I.V."/>
            <person name="Teixeira A."/>
            <person name="Wu R.W."/>
            <person name="Wu X."/>
            <person name="Zieritz A."/>
            <person name="Froufe E."/>
            <person name="Bogan A.E."/>
        </authorList>
    </citation>
    <scope>NUCLEOTIDE SEQUENCE</scope>
    <source>
        <tissue evidence="2">Foot</tissue>
    </source>
</reference>
<geneLocation type="mitochondrion" evidence="2"/>
<keyword evidence="1" id="KW-0472">Membrane</keyword>
<protein>
    <submittedName>
        <fullName evidence="2">ATP synthase F0 subunit 8</fullName>
    </submittedName>
</protein>
<accession>A0A2S1ZV00</accession>
<dbReference type="GeneID" id="36953693"/>
<keyword evidence="1" id="KW-1133">Transmembrane helix</keyword>
<dbReference type="CTD" id="4509"/>
<sequence>MPQLSPMSWVFVFGIFSVFFVWLAVVAWWGNSGGYGVCEGVVGPGFGGICGGLKWGFGMGDLEKLSKS</sequence>
<organism evidence="2">
    <name type="scientific">Gibbosula crassa</name>
    <dbReference type="NCBI Taxonomy" id="2200853"/>
    <lineage>
        <taxon>Eukaryota</taxon>
        <taxon>Metazoa</taxon>
        <taxon>Spiralia</taxon>
        <taxon>Lophotrochozoa</taxon>
        <taxon>Mollusca</taxon>
        <taxon>Bivalvia</taxon>
        <taxon>Autobranchia</taxon>
        <taxon>Heteroconchia</taxon>
        <taxon>Palaeoheterodonta</taxon>
        <taxon>Unionida</taxon>
        <taxon>Unionoidea</taxon>
        <taxon>Margaritiferidae</taxon>
        <taxon>Gibbosulinae</taxon>
        <taxon>Gibbosula</taxon>
    </lineage>
</organism>
<evidence type="ECO:0000313" key="2">
    <source>
        <dbReference type="EMBL" id="AWK29320.1"/>
    </source>
</evidence>
<feature type="transmembrane region" description="Helical" evidence="1">
    <location>
        <begin position="7"/>
        <end position="29"/>
    </location>
</feature>
<keyword evidence="1" id="KW-0812">Transmembrane</keyword>
<dbReference type="EMBL" id="MH319826">
    <property type="protein sequence ID" value="AWK29320.1"/>
    <property type="molecule type" value="Genomic_DNA"/>
</dbReference>
<gene>
    <name evidence="2" type="primary">ATP8</name>
</gene>
<name>A0A2S1ZV00_9BIVA</name>
<evidence type="ECO:0000256" key="1">
    <source>
        <dbReference type="SAM" id="Phobius"/>
    </source>
</evidence>
<dbReference type="AlphaFoldDB" id="A0A2S1ZV00"/>
<keyword evidence="2" id="KW-0496">Mitochondrion</keyword>
<dbReference type="RefSeq" id="YP_009493355.1">
    <property type="nucleotide sequence ID" value="NC_037942.1"/>
</dbReference>
<proteinExistence type="predicted"/>